<keyword evidence="1" id="KW-0732">Signal</keyword>
<sequence length="179" mass="18741">MKKLILLVGISALIATSAVNHVFAQVSTAPVTVSIDLTAPVISITLGADPNVTFVYDSPEDYTTPQVVNKPGHFTVVSNQDYEISVVAQGEFTVNAANDDPIPLEVVQVAVDPSTTGAGTTEIVPLTTAASDATILATDAPATTATLYNINYTIPDATPLLDKFPQVYSTTVVYTATQL</sequence>
<evidence type="ECO:0000313" key="3">
    <source>
        <dbReference type="Proteomes" id="UP000660862"/>
    </source>
</evidence>
<dbReference type="Proteomes" id="UP000660862">
    <property type="component" value="Unassembled WGS sequence"/>
</dbReference>
<proteinExistence type="predicted"/>
<reference evidence="2" key="1">
    <citation type="journal article" date="2014" name="Int. J. Syst. Evol. Microbiol.">
        <title>Complete genome sequence of Corynebacterium casei LMG S-19264T (=DSM 44701T), isolated from a smear-ripened cheese.</title>
        <authorList>
            <consortium name="US DOE Joint Genome Institute (JGI-PGF)"/>
            <person name="Walter F."/>
            <person name="Albersmeier A."/>
            <person name="Kalinowski J."/>
            <person name="Ruckert C."/>
        </authorList>
    </citation>
    <scope>NUCLEOTIDE SEQUENCE</scope>
    <source>
        <strain evidence="2">CGMCC 1.12195</strain>
    </source>
</reference>
<gene>
    <name evidence="2" type="ORF">GCM10007415_45190</name>
</gene>
<keyword evidence="3" id="KW-1185">Reference proteome</keyword>
<organism evidence="2 3">
    <name type="scientific">Parapedobacter pyrenivorans</name>
    <dbReference type="NCBI Taxonomy" id="1305674"/>
    <lineage>
        <taxon>Bacteria</taxon>
        <taxon>Pseudomonadati</taxon>
        <taxon>Bacteroidota</taxon>
        <taxon>Sphingobacteriia</taxon>
        <taxon>Sphingobacteriales</taxon>
        <taxon>Sphingobacteriaceae</taxon>
        <taxon>Parapedobacter</taxon>
    </lineage>
</organism>
<dbReference type="RefSeq" id="WP_188508411.1">
    <property type="nucleotide sequence ID" value="NZ_BMER01000007.1"/>
</dbReference>
<protein>
    <recommendedName>
        <fullName evidence="4">DUF4397 domain-containing protein</fullName>
    </recommendedName>
</protein>
<name>A0A917MES9_9SPHI</name>
<feature type="signal peptide" evidence="1">
    <location>
        <begin position="1"/>
        <end position="24"/>
    </location>
</feature>
<comment type="caution">
    <text evidence="2">The sequence shown here is derived from an EMBL/GenBank/DDBJ whole genome shotgun (WGS) entry which is preliminary data.</text>
</comment>
<evidence type="ECO:0000256" key="1">
    <source>
        <dbReference type="SAM" id="SignalP"/>
    </source>
</evidence>
<feature type="chain" id="PRO_5037057399" description="DUF4397 domain-containing protein" evidence="1">
    <location>
        <begin position="25"/>
        <end position="179"/>
    </location>
</feature>
<dbReference type="EMBL" id="BMER01000007">
    <property type="protein sequence ID" value="GGH03970.1"/>
    <property type="molecule type" value="Genomic_DNA"/>
</dbReference>
<evidence type="ECO:0008006" key="4">
    <source>
        <dbReference type="Google" id="ProtNLM"/>
    </source>
</evidence>
<dbReference type="AlphaFoldDB" id="A0A917MES9"/>
<accession>A0A917MES9</accession>
<reference evidence="2" key="2">
    <citation type="submission" date="2020-09" db="EMBL/GenBank/DDBJ databases">
        <authorList>
            <person name="Sun Q."/>
            <person name="Zhou Y."/>
        </authorList>
    </citation>
    <scope>NUCLEOTIDE SEQUENCE</scope>
    <source>
        <strain evidence="2">CGMCC 1.12195</strain>
    </source>
</reference>
<evidence type="ECO:0000313" key="2">
    <source>
        <dbReference type="EMBL" id="GGH03970.1"/>
    </source>
</evidence>